<organism evidence="2 3">
    <name type="scientific">Paraglomus occultum</name>
    <dbReference type="NCBI Taxonomy" id="144539"/>
    <lineage>
        <taxon>Eukaryota</taxon>
        <taxon>Fungi</taxon>
        <taxon>Fungi incertae sedis</taxon>
        <taxon>Mucoromycota</taxon>
        <taxon>Glomeromycotina</taxon>
        <taxon>Glomeromycetes</taxon>
        <taxon>Paraglomerales</taxon>
        <taxon>Paraglomeraceae</taxon>
        <taxon>Paraglomus</taxon>
    </lineage>
</organism>
<dbReference type="EMBL" id="CAJVPJ010000123">
    <property type="protein sequence ID" value="CAG8481887.1"/>
    <property type="molecule type" value="Genomic_DNA"/>
</dbReference>
<dbReference type="InterPro" id="IPR029071">
    <property type="entry name" value="Ubiquitin-like_domsf"/>
</dbReference>
<name>A0A9N8Z8Y1_9GLOM</name>
<proteinExistence type="predicted"/>
<dbReference type="InterPro" id="IPR019956">
    <property type="entry name" value="Ubiquitin_dom"/>
</dbReference>
<evidence type="ECO:0000313" key="3">
    <source>
        <dbReference type="Proteomes" id="UP000789572"/>
    </source>
</evidence>
<dbReference type="PROSITE" id="PS50053">
    <property type="entry name" value="UBIQUITIN_2"/>
    <property type="match status" value="1"/>
</dbReference>
<dbReference type="InterPro" id="IPR000626">
    <property type="entry name" value="Ubiquitin-like_dom"/>
</dbReference>
<dbReference type="AlphaFoldDB" id="A0A9N8Z8Y1"/>
<sequence length="58" mass="6371">MDKEGVPPDQQTLIFAGQTLEDNKTLAECDVQNESIIHLILRLRGDGCIISYLPSSAL</sequence>
<evidence type="ECO:0000313" key="2">
    <source>
        <dbReference type="EMBL" id="CAG8481887.1"/>
    </source>
</evidence>
<feature type="non-terminal residue" evidence="2">
    <location>
        <position position="58"/>
    </location>
</feature>
<evidence type="ECO:0000259" key="1">
    <source>
        <dbReference type="PROSITE" id="PS50053"/>
    </source>
</evidence>
<dbReference type="OrthoDB" id="428577at2759"/>
<comment type="caution">
    <text evidence="2">The sequence shown here is derived from an EMBL/GenBank/DDBJ whole genome shotgun (WGS) entry which is preliminary data.</text>
</comment>
<gene>
    <name evidence="2" type="ORF">POCULU_LOCUS1595</name>
</gene>
<dbReference type="InterPro" id="IPR050158">
    <property type="entry name" value="Ubiquitin_ubiquitin-like"/>
</dbReference>
<dbReference type="PRINTS" id="PR00348">
    <property type="entry name" value="UBIQUITIN"/>
</dbReference>
<dbReference type="Gene3D" id="3.10.20.90">
    <property type="entry name" value="Phosphatidylinositol 3-kinase Catalytic Subunit, Chain A, domain 1"/>
    <property type="match status" value="1"/>
</dbReference>
<dbReference type="PANTHER" id="PTHR10666">
    <property type="entry name" value="UBIQUITIN"/>
    <property type="match status" value="1"/>
</dbReference>
<dbReference type="SUPFAM" id="SSF54236">
    <property type="entry name" value="Ubiquitin-like"/>
    <property type="match status" value="1"/>
</dbReference>
<reference evidence="2" key="1">
    <citation type="submission" date="2021-06" db="EMBL/GenBank/DDBJ databases">
        <authorList>
            <person name="Kallberg Y."/>
            <person name="Tangrot J."/>
            <person name="Rosling A."/>
        </authorList>
    </citation>
    <scope>NUCLEOTIDE SEQUENCE</scope>
    <source>
        <strain evidence="2">IA702</strain>
    </source>
</reference>
<keyword evidence="3" id="KW-1185">Reference proteome</keyword>
<feature type="domain" description="Ubiquitin-like" evidence="1">
    <location>
        <begin position="1"/>
        <end position="46"/>
    </location>
</feature>
<accession>A0A9N8Z8Y1</accession>
<protein>
    <submittedName>
        <fullName evidence="2">693_t:CDS:1</fullName>
    </submittedName>
</protein>
<dbReference type="Pfam" id="PF00240">
    <property type="entry name" value="ubiquitin"/>
    <property type="match status" value="1"/>
</dbReference>
<dbReference type="Proteomes" id="UP000789572">
    <property type="component" value="Unassembled WGS sequence"/>
</dbReference>